<dbReference type="SUPFAM" id="SSF53187">
    <property type="entry name" value="Zn-dependent exopeptidases"/>
    <property type="match status" value="1"/>
</dbReference>
<proteinExistence type="inferred from homology"/>
<dbReference type="GO" id="GO:0070006">
    <property type="term" value="F:metalloaminopeptidase activity"/>
    <property type="evidence" value="ECO:0007669"/>
    <property type="project" value="InterPro"/>
</dbReference>
<evidence type="ECO:0000256" key="5">
    <source>
        <dbReference type="ARBA" id="ARBA00022670"/>
    </source>
</evidence>
<dbReference type="Gene3D" id="3.40.220.10">
    <property type="entry name" value="Leucine Aminopeptidase, subunit E, domain 1"/>
    <property type="match status" value="1"/>
</dbReference>
<keyword evidence="4 7" id="KW-0031">Aminopeptidase</keyword>
<keyword evidence="7" id="KW-0479">Metal-binding</keyword>
<dbReference type="InterPro" id="IPR023042">
    <property type="entry name" value="Peptidase_M17_leu_NH2_pept"/>
</dbReference>
<dbReference type="Gene3D" id="3.40.630.10">
    <property type="entry name" value="Zn peptidases"/>
    <property type="match status" value="1"/>
</dbReference>
<feature type="active site" evidence="7">
    <location>
        <position position="344"/>
    </location>
</feature>
<feature type="binding site" evidence="7">
    <location>
        <position position="342"/>
    </location>
    <ligand>
        <name>Mn(2+)</name>
        <dbReference type="ChEBI" id="CHEBI:29035"/>
        <label>2</label>
    </ligand>
</feature>
<comment type="function">
    <text evidence="7">Presumably involved in the processing and regular turnover of intracellular proteins. Catalyzes the removal of unsubstituted N-terminal amino acids from various peptides.</text>
</comment>
<keyword evidence="7" id="KW-0464">Manganese</keyword>
<dbReference type="EMBL" id="KT007000">
    <property type="protein sequence ID" value="AKQ02459.1"/>
    <property type="molecule type" value="Genomic_DNA"/>
</dbReference>
<evidence type="ECO:0000256" key="3">
    <source>
        <dbReference type="ARBA" id="ARBA00009528"/>
    </source>
</evidence>
<name>A0A0H4TP39_9BACT</name>
<evidence type="ECO:0000256" key="1">
    <source>
        <dbReference type="ARBA" id="ARBA00000135"/>
    </source>
</evidence>
<dbReference type="GO" id="GO:0006508">
    <property type="term" value="P:proteolysis"/>
    <property type="evidence" value="ECO:0007669"/>
    <property type="project" value="UniProtKB-KW"/>
</dbReference>
<dbReference type="InterPro" id="IPR008283">
    <property type="entry name" value="Peptidase_M17_N"/>
</dbReference>
<feature type="domain" description="Cytosol aminopeptidase" evidence="8">
    <location>
        <begin position="179"/>
        <end position="483"/>
    </location>
</feature>
<feature type="binding site" evidence="7">
    <location>
        <position position="340"/>
    </location>
    <ligand>
        <name>Mn(2+)</name>
        <dbReference type="ChEBI" id="CHEBI:29035"/>
        <label>1</label>
    </ligand>
</feature>
<feature type="binding site" evidence="7">
    <location>
        <position position="258"/>
    </location>
    <ligand>
        <name>Mn(2+)</name>
        <dbReference type="ChEBI" id="CHEBI:29035"/>
        <label>2</label>
    </ligand>
</feature>
<evidence type="ECO:0000256" key="7">
    <source>
        <dbReference type="HAMAP-Rule" id="MF_00181"/>
    </source>
</evidence>
<feature type="binding site" evidence="7">
    <location>
        <position position="263"/>
    </location>
    <ligand>
        <name>Mn(2+)</name>
        <dbReference type="ChEBI" id="CHEBI:29035"/>
        <label>2</label>
    </ligand>
</feature>
<evidence type="ECO:0000256" key="6">
    <source>
        <dbReference type="ARBA" id="ARBA00022801"/>
    </source>
</evidence>
<protein>
    <recommendedName>
        <fullName evidence="7">Probable cytosol aminopeptidase</fullName>
        <ecNumber evidence="7">3.4.11.1</ecNumber>
    </recommendedName>
    <alternativeName>
        <fullName evidence="7">Leucine aminopeptidase</fullName>
        <shortName evidence="7">LAP</shortName>
        <ecNumber evidence="7">3.4.11.10</ecNumber>
    </alternativeName>
    <alternativeName>
        <fullName evidence="7">Leucyl aminopeptidase</fullName>
    </alternativeName>
</protein>
<keyword evidence="7" id="KW-0963">Cytoplasm</keyword>
<dbReference type="CDD" id="cd00433">
    <property type="entry name" value="Peptidase_M17"/>
    <property type="match status" value="1"/>
</dbReference>
<evidence type="ECO:0000256" key="2">
    <source>
        <dbReference type="ARBA" id="ARBA00000967"/>
    </source>
</evidence>
<reference evidence="10" key="1">
    <citation type="journal article" date="2015" name="ISME J.">
        <title>Aquifer environment selects for microbial species cohorts in sediment and groundwater.</title>
        <authorList>
            <person name="Hug L.A."/>
            <person name="Thomas B.C."/>
            <person name="Brown C.T."/>
            <person name="Frischkorn K.R."/>
            <person name="Williams K.H."/>
            <person name="Tringe S.G."/>
            <person name="Banfield J.F."/>
        </authorList>
    </citation>
    <scope>NUCLEOTIDE SEQUENCE</scope>
</reference>
<feature type="binding site" evidence="7">
    <location>
        <position position="263"/>
    </location>
    <ligand>
        <name>Mn(2+)</name>
        <dbReference type="ChEBI" id="CHEBI:29035"/>
        <label>1</label>
    </ligand>
</feature>
<keyword evidence="5 7" id="KW-0645">Protease</keyword>
<feature type="binding site" evidence="7">
    <location>
        <position position="342"/>
    </location>
    <ligand>
        <name>Mn(2+)</name>
        <dbReference type="ChEBI" id="CHEBI:29035"/>
        <label>1</label>
    </ligand>
</feature>
<evidence type="ECO:0000256" key="4">
    <source>
        <dbReference type="ARBA" id="ARBA00022438"/>
    </source>
</evidence>
<gene>
    <name evidence="7" type="primary">pepA</name>
</gene>
<organism evidence="10">
    <name type="scientific">uncultured Parcubacteria bacterium Rifle_16ft_4_minimus_37647</name>
    <dbReference type="NCBI Taxonomy" id="1665140"/>
    <lineage>
        <taxon>Bacteria</taxon>
        <taxon>Candidatus Parcubacteria</taxon>
        <taxon>environmental samples</taxon>
    </lineage>
</organism>
<comment type="similarity">
    <text evidence="3 7">Belongs to the peptidase M17 family.</text>
</comment>
<dbReference type="GO" id="GO:0005737">
    <property type="term" value="C:cytoplasm"/>
    <property type="evidence" value="ECO:0007669"/>
    <property type="project" value="UniProtKB-SubCell"/>
</dbReference>
<evidence type="ECO:0000259" key="9">
    <source>
        <dbReference type="Pfam" id="PF02789"/>
    </source>
</evidence>
<sequence>MRISLTKSIGASSNLVIALFSYKDLKTHQLFKTLSNEDKRYILGVTQKKELSDKGSAVLYLPSNPKRAVTILGLGDKKIWTRKKLFLASRRIVLELKAYRIESAVLSLENLSIRGADTDELANLIVQNLLMADYSFTEFRKEPKNGWPKITRLEIYSKPAKKLEKAIKEGETIGNAVNQCRALSNIPGGIMTPEKLARAAVKLGRETKVKVKVLAENDIRKLGMGGLLGVSSGSAEEPKFIVMEYGPVTKSPIVFVGKGITFDSGGIDIKPSGRATDMKMDMSGGAAVINAIVAIAKMKLNVHVVGIIPAAENMPSGSSYRPGDVLKTITGKTIEVVDTDAEGRVILADALGYAQRYKPSLIVDVATLTGAAVVALGSRTNALFSNEERLLNFGKRIGDKTGDFAWPLPVWDEYDEEIIGISGDVANLGKYSSYGGAITAAAFLKQFVGKFPWIHLDIAPMMTPIEGQYLEKGATGTGVRFLIEIAKTFK</sequence>
<dbReference type="AlphaFoldDB" id="A0A0H4TP39"/>
<comment type="catalytic activity">
    <reaction evidence="1 7">
        <text>Release of an N-terminal amino acid, Xaa-|-Yaa-, in which Xaa is preferably Leu, but may be other amino acids including Pro although not Arg or Lys, and Yaa may be Pro. Amino acid amides and methyl esters are also readily hydrolyzed, but rates on arylamides are exceedingly low.</text>
        <dbReference type="EC" id="3.4.11.1"/>
    </reaction>
</comment>
<dbReference type="InterPro" id="IPR043472">
    <property type="entry name" value="Macro_dom-like"/>
</dbReference>
<feature type="binding site" evidence="7">
    <location>
        <position position="281"/>
    </location>
    <ligand>
        <name>Mn(2+)</name>
        <dbReference type="ChEBI" id="CHEBI:29035"/>
        <label>2</label>
    </ligand>
</feature>
<dbReference type="InterPro" id="IPR011356">
    <property type="entry name" value="Leucine_aapep/pepB"/>
</dbReference>
<comment type="subcellular location">
    <subcellularLocation>
        <location evidence="7">Cytoplasm</location>
    </subcellularLocation>
</comment>
<dbReference type="NCBIfam" id="NF002074">
    <property type="entry name" value="PRK00913.1-4"/>
    <property type="match status" value="1"/>
</dbReference>
<dbReference type="EC" id="3.4.11.1" evidence="7"/>
<feature type="domain" description="Peptidase M17 leucyl aminopeptidase N-terminal" evidence="9">
    <location>
        <begin position="22"/>
        <end position="142"/>
    </location>
</feature>
<dbReference type="Pfam" id="PF02789">
    <property type="entry name" value="Peptidase_M17_N"/>
    <property type="match status" value="1"/>
</dbReference>
<dbReference type="EC" id="3.4.11.10" evidence="7"/>
<dbReference type="InterPro" id="IPR000819">
    <property type="entry name" value="Peptidase_M17_C"/>
</dbReference>
<evidence type="ECO:0000313" key="10">
    <source>
        <dbReference type="EMBL" id="AKQ02459.1"/>
    </source>
</evidence>
<dbReference type="PANTHER" id="PTHR11963">
    <property type="entry name" value="LEUCINE AMINOPEPTIDASE-RELATED"/>
    <property type="match status" value="1"/>
</dbReference>
<dbReference type="PANTHER" id="PTHR11963:SF23">
    <property type="entry name" value="CYTOSOL AMINOPEPTIDASE"/>
    <property type="match status" value="1"/>
</dbReference>
<dbReference type="HAMAP" id="MF_00181">
    <property type="entry name" value="Cytosol_peptidase_M17"/>
    <property type="match status" value="1"/>
</dbReference>
<evidence type="ECO:0000259" key="8">
    <source>
        <dbReference type="Pfam" id="PF00883"/>
    </source>
</evidence>
<feature type="active site" evidence="7">
    <location>
        <position position="270"/>
    </location>
</feature>
<accession>A0A0H4TP39</accession>
<dbReference type="GO" id="GO:0030145">
    <property type="term" value="F:manganese ion binding"/>
    <property type="evidence" value="ECO:0007669"/>
    <property type="project" value="UniProtKB-UniRule"/>
</dbReference>
<dbReference type="SUPFAM" id="SSF52949">
    <property type="entry name" value="Macro domain-like"/>
    <property type="match status" value="1"/>
</dbReference>
<comment type="cofactor">
    <cofactor evidence="7">
        <name>Mn(2+)</name>
        <dbReference type="ChEBI" id="CHEBI:29035"/>
    </cofactor>
    <text evidence="7">Binds 2 manganese ions per subunit.</text>
</comment>
<comment type="catalytic activity">
    <reaction evidence="2 7">
        <text>Release of an N-terminal amino acid, preferentially leucine, but not glutamic or aspartic acids.</text>
        <dbReference type="EC" id="3.4.11.10"/>
    </reaction>
</comment>
<dbReference type="Pfam" id="PF00883">
    <property type="entry name" value="Peptidase_M17"/>
    <property type="match status" value="1"/>
</dbReference>
<keyword evidence="6 7" id="KW-0378">Hydrolase</keyword>
<dbReference type="PRINTS" id="PR00481">
    <property type="entry name" value="LAMNOPPTDASE"/>
</dbReference>